<feature type="domain" description="Glycosyltransferase subfamily 4-like N-terminal" evidence="2">
    <location>
        <begin position="28"/>
        <end position="213"/>
    </location>
</feature>
<dbReference type="CDD" id="cd03794">
    <property type="entry name" value="GT4_WbuB-like"/>
    <property type="match status" value="1"/>
</dbReference>
<reference evidence="3" key="1">
    <citation type="journal article" date="2015" name="Nature">
        <title>Complex archaea that bridge the gap between prokaryotes and eukaryotes.</title>
        <authorList>
            <person name="Spang A."/>
            <person name="Saw J.H."/>
            <person name="Jorgensen S.L."/>
            <person name="Zaremba-Niedzwiedzka K."/>
            <person name="Martijn J."/>
            <person name="Lind A.E."/>
            <person name="van Eijk R."/>
            <person name="Schleper C."/>
            <person name="Guy L."/>
            <person name="Ettema T.J."/>
        </authorList>
    </citation>
    <scope>NUCLEOTIDE SEQUENCE</scope>
</reference>
<evidence type="ECO:0000259" key="1">
    <source>
        <dbReference type="Pfam" id="PF00534"/>
    </source>
</evidence>
<dbReference type="Pfam" id="PF00534">
    <property type="entry name" value="Glycos_transf_1"/>
    <property type="match status" value="1"/>
</dbReference>
<dbReference type="InterPro" id="IPR028098">
    <property type="entry name" value="Glyco_trans_4-like_N"/>
</dbReference>
<evidence type="ECO:0000313" key="3">
    <source>
        <dbReference type="EMBL" id="KKN11640.1"/>
    </source>
</evidence>
<organism evidence="3">
    <name type="scientific">marine sediment metagenome</name>
    <dbReference type="NCBI Taxonomy" id="412755"/>
    <lineage>
        <taxon>unclassified sequences</taxon>
        <taxon>metagenomes</taxon>
        <taxon>ecological metagenomes</taxon>
    </lineage>
</organism>
<proteinExistence type="predicted"/>
<dbReference type="Pfam" id="PF13579">
    <property type="entry name" value="Glyco_trans_4_4"/>
    <property type="match status" value="1"/>
</dbReference>
<sequence>MTDHLAAGRRRKPSVLILSQYYVPESGAPQNRWHALATCLAGLGHNVQVLTAMPNYPTGQIFEGYRGKVFCTEWIGPIKVCRTWLYATPSRSLPRRMLNYLSFGAMALLSGFFHVRNVDILIYESPPLFLGPFAKALAVLKQAKCVMNVSDLWPESAVALGLVSRDSLATKLAERLEQWLYRHSHIVTGQTRGIVDDISQRVPEVGVHLFPNGVDLNMFRPAEPDIALAEALGVTGKFVVGYGGIIGYAQALHQVLEAAALLKDEPDIAFVLFGDGPLKSELMARSHTLGLPNLKFLPRQDRAMMPRHIALWDAGLVPLADRPLLSGARPSKMFELMGQAKPIVFCGRGEGAGIVRDNDCGVVVPPERPQALAEAIRALHADPTQLERLGRNGRRAAEQQFDRARIAEDVSRLFQSLC</sequence>
<dbReference type="PANTHER" id="PTHR45947:SF3">
    <property type="entry name" value="SULFOQUINOVOSYL TRANSFERASE SQD2"/>
    <property type="match status" value="1"/>
</dbReference>
<evidence type="ECO:0000259" key="2">
    <source>
        <dbReference type="Pfam" id="PF13579"/>
    </source>
</evidence>
<accession>A0A0F9MWH8</accession>
<dbReference type="SUPFAM" id="SSF53756">
    <property type="entry name" value="UDP-Glycosyltransferase/glycogen phosphorylase"/>
    <property type="match status" value="1"/>
</dbReference>
<dbReference type="AlphaFoldDB" id="A0A0F9MWH8"/>
<dbReference type="PANTHER" id="PTHR45947">
    <property type="entry name" value="SULFOQUINOVOSYL TRANSFERASE SQD2"/>
    <property type="match status" value="1"/>
</dbReference>
<gene>
    <name evidence="3" type="ORF">LCGC14_1024470</name>
</gene>
<dbReference type="GO" id="GO:0016758">
    <property type="term" value="F:hexosyltransferase activity"/>
    <property type="evidence" value="ECO:0007669"/>
    <property type="project" value="TreeGrafter"/>
</dbReference>
<feature type="domain" description="Glycosyl transferase family 1" evidence="1">
    <location>
        <begin position="235"/>
        <end position="395"/>
    </location>
</feature>
<name>A0A0F9MWH8_9ZZZZ</name>
<dbReference type="InterPro" id="IPR050194">
    <property type="entry name" value="Glycosyltransferase_grp1"/>
</dbReference>
<dbReference type="Gene3D" id="3.40.50.2000">
    <property type="entry name" value="Glycogen Phosphorylase B"/>
    <property type="match status" value="2"/>
</dbReference>
<dbReference type="EMBL" id="LAZR01004114">
    <property type="protein sequence ID" value="KKN11640.1"/>
    <property type="molecule type" value="Genomic_DNA"/>
</dbReference>
<dbReference type="InterPro" id="IPR001296">
    <property type="entry name" value="Glyco_trans_1"/>
</dbReference>
<evidence type="ECO:0008006" key="4">
    <source>
        <dbReference type="Google" id="ProtNLM"/>
    </source>
</evidence>
<comment type="caution">
    <text evidence="3">The sequence shown here is derived from an EMBL/GenBank/DDBJ whole genome shotgun (WGS) entry which is preliminary data.</text>
</comment>
<protein>
    <recommendedName>
        <fullName evidence="4">Glycosyltransferase subfamily 4-like N-terminal domain-containing protein</fullName>
    </recommendedName>
</protein>